<comment type="caution">
    <text evidence="2">The sequence shown here is derived from an EMBL/GenBank/DDBJ whole genome shotgun (WGS) entry which is preliminary data.</text>
</comment>
<dbReference type="Gene3D" id="1.10.10.10">
    <property type="entry name" value="Winged helix-like DNA-binding domain superfamily/Winged helix DNA-binding domain"/>
    <property type="match status" value="1"/>
</dbReference>
<dbReference type="OrthoDB" id="5526813at2"/>
<dbReference type="Pfam" id="PF13730">
    <property type="entry name" value="HTH_36"/>
    <property type="match status" value="1"/>
</dbReference>
<name>A0A261SIY8_9BORD</name>
<reference evidence="2 3" key="1">
    <citation type="submission" date="2017-05" db="EMBL/GenBank/DDBJ databases">
        <title>Complete and WGS of Bordetella genogroups.</title>
        <authorList>
            <person name="Spilker T."/>
            <person name="LiPuma J."/>
        </authorList>
    </citation>
    <scope>NUCLEOTIDE SEQUENCE [LARGE SCALE GENOMIC DNA]</scope>
    <source>
        <strain evidence="2 3">AU17610</strain>
    </source>
</reference>
<proteinExistence type="predicted"/>
<sequence length="280" mass="30261">MSVQAMTWALGQQVVTEASARHVLLCLANYAGPDGKGAFPSVATLCTDTGLSARTVQSKLRELEKQGIISRGNQQLVSAYIRRADQRPVCYDIDLSRGAMAAPRVEHSGGVERGAMAAPRVERGANDDATGCNLRHDGVQMTTERGAAAAPDPSMNHKGTVKEQKSARKRSPGFDPLSIELPGWLDADDWADWVKHRVELRKPITELAAREQLRRLAELRQAGHGPREVIRHSIAAGWQGLFAPNGMQATGGGAKRFNPSAFINGNSRGGSYDESRTIDV</sequence>
<evidence type="ECO:0000313" key="3">
    <source>
        <dbReference type="Proteomes" id="UP000217005"/>
    </source>
</evidence>
<dbReference type="Proteomes" id="UP000217005">
    <property type="component" value="Unassembled WGS sequence"/>
</dbReference>
<dbReference type="AlphaFoldDB" id="A0A261SIY8"/>
<dbReference type="EMBL" id="NEVL01000003">
    <property type="protein sequence ID" value="OZI36303.1"/>
    <property type="molecule type" value="Genomic_DNA"/>
</dbReference>
<dbReference type="InterPro" id="IPR036388">
    <property type="entry name" value="WH-like_DNA-bd_sf"/>
</dbReference>
<protein>
    <submittedName>
        <fullName evidence="2">Helix-turn-helix domain-containing protein</fullName>
    </submittedName>
</protein>
<organism evidence="2 3">
    <name type="scientific">Bordetella genomosp. 1</name>
    <dbReference type="NCBI Taxonomy" id="1395607"/>
    <lineage>
        <taxon>Bacteria</taxon>
        <taxon>Pseudomonadati</taxon>
        <taxon>Pseudomonadota</taxon>
        <taxon>Betaproteobacteria</taxon>
        <taxon>Burkholderiales</taxon>
        <taxon>Alcaligenaceae</taxon>
        <taxon>Bordetella</taxon>
    </lineage>
</organism>
<gene>
    <name evidence="2" type="ORF">CEG14_14930</name>
</gene>
<evidence type="ECO:0000313" key="2">
    <source>
        <dbReference type="EMBL" id="OZI36303.1"/>
    </source>
</evidence>
<accession>A0A261SIY8</accession>
<dbReference type="RefSeq" id="WP_094827109.1">
    <property type="nucleotide sequence ID" value="NZ_NEVL01000003.1"/>
</dbReference>
<evidence type="ECO:0000256" key="1">
    <source>
        <dbReference type="SAM" id="MobiDB-lite"/>
    </source>
</evidence>
<feature type="region of interest" description="Disordered" evidence="1">
    <location>
        <begin position="146"/>
        <end position="174"/>
    </location>
</feature>